<dbReference type="Gene3D" id="2.30.42.10">
    <property type="match status" value="4"/>
</dbReference>
<sequence>MKLHYVHRKHVSHVELQKEDTTSLGLVVKGGTKYGLRPIIKTVKKGSIAYRCGALHVGDEILAINDMDANFLTPSRANILLQNFKKDPGKLIFIPHMDKSRCNRQEILDRRREPKAQVNRSSLHSISEDDQMVPPSINSLPSDRQTSSDRSLSANNEPVKMEINRHFYEFQMENICLLREVVQNVTELQNFMEFLGHSGTYTQTELSNVSEISNNPKQNSVKIEFGKLMHLKDLCSRTKTSTRSIAMHLVRTPDLFSCRHGGIKCDKVKSFNKSCSRSDPEIASKNHPVQELVKNLIEIRLRKFISKRNLEILTLKLCRISLACRECYEMCMSAVFKTQKVLLVLSLDDRGKDIWLTTNKLIKDISTMKMPCNDCKILHHSKTQVGLETVRNNAFPSPLHKKPDLYKFTWDIHSRPSYSNSRTGSASSKMTENTPNDSNEENLSKFDEREYVSLNTAKQSAFYIQHQTPSSQLPSSSLNGSSDSLQSLRVPNNSLNSCSKLQLSENVSDSEKSDISGNYNYNVQNKIHKGKGLLKVTKNCKSAEVISETNQKNQFNVPKHSSIPSHLDKNFQSTSDKFAGCTSPSENTSLKEIRNEVTETVLDGLNITSNSNRTIFAMSDIANVQNNIERLSDKSNFYSFSHSKQAANSSRCLKTQPNMVEVRLTNEGKGYGLVIGFLNPPPDDEPQVPRITAVSAQGAAFKVGTLLKGDRVWSINGQNTIGLTANRLERLTEEAFRADQITLTIEFDVVERDIKYGTFDICINKTSKIGLVFHEFNANSPMVVKGIIKGSAAHRSGLLFPGDEILYTSCIRQETYDVLGGAYEKTDTVVMTVKRDFLQDKHDEEMSPNSNSQSLDELPSFTPVSKTFSLTSTSIHSDHETNSTVLEHELTLFRDPNSADFGFLIQQNIETGEVFVSDIKPGGPADCSRVIKKNDRILEVNGVNLRNNKDVFVLSLFLQAEDFMKLKTRRDLH</sequence>
<dbReference type="Proteomes" id="UP000886998">
    <property type="component" value="Unassembled WGS sequence"/>
</dbReference>
<keyword evidence="6" id="KW-0675">Receptor</keyword>
<dbReference type="PANTHER" id="PTHR46227:SF2">
    <property type="entry name" value="FI03335P"/>
    <property type="match status" value="1"/>
</dbReference>
<evidence type="ECO:0000256" key="3">
    <source>
        <dbReference type="ARBA" id="ARBA00022737"/>
    </source>
</evidence>
<gene>
    <name evidence="6" type="primary">grip2_1</name>
    <name evidence="6" type="ORF">TNIN_50191</name>
</gene>
<name>A0A8X6MHJ7_9ARAC</name>
<dbReference type="CDD" id="cd00136">
    <property type="entry name" value="PDZ_canonical"/>
    <property type="match status" value="2"/>
</dbReference>
<feature type="region of interest" description="Disordered" evidence="4">
    <location>
        <begin position="417"/>
        <end position="445"/>
    </location>
</feature>
<dbReference type="InterPro" id="IPR036034">
    <property type="entry name" value="PDZ_sf"/>
</dbReference>
<proteinExistence type="predicted"/>
<dbReference type="EMBL" id="BMAV01026738">
    <property type="protein sequence ID" value="GFS52895.1"/>
    <property type="molecule type" value="Genomic_DNA"/>
</dbReference>
<comment type="caution">
    <text evidence="6">The sequence shown here is derived from an EMBL/GenBank/DDBJ whole genome shotgun (WGS) entry which is preliminary data.</text>
</comment>
<evidence type="ECO:0000313" key="7">
    <source>
        <dbReference type="Proteomes" id="UP000886998"/>
    </source>
</evidence>
<evidence type="ECO:0000256" key="4">
    <source>
        <dbReference type="SAM" id="MobiDB-lite"/>
    </source>
</evidence>
<feature type="region of interest" description="Disordered" evidence="4">
    <location>
        <begin position="466"/>
        <end position="491"/>
    </location>
</feature>
<dbReference type="PROSITE" id="PS50106">
    <property type="entry name" value="PDZ"/>
    <property type="match status" value="3"/>
</dbReference>
<dbReference type="GO" id="GO:0098887">
    <property type="term" value="P:neurotransmitter receptor transport, endosome to postsynaptic membrane"/>
    <property type="evidence" value="ECO:0007669"/>
    <property type="project" value="TreeGrafter"/>
</dbReference>
<dbReference type="AlphaFoldDB" id="A0A8X6MHJ7"/>
<dbReference type="GO" id="GO:0005737">
    <property type="term" value="C:cytoplasm"/>
    <property type="evidence" value="ECO:0007669"/>
    <property type="project" value="UniProtKB-SubCell"/>
</dbReference>
<feature type="compositionally biased region" description="Polar residues" evidence="4">
    <location>
        <begin position="136"/>
        <end position="156"/>
    </location>
</feature>
<dbReference type="Pfam" id="PF00595">
    <property type="entry name" value="PDZ"/>
    <property type="match status" value="2"/>
</dbReference>
<dbReference type="InterPro" id="IPR043545">
    <property type="entry name" value="GRIP1/2"/>
</dbReference>
<feature type="domain" description="PDZ" evidence="5">
    <location>
        <begin position="661"/>
        <end position="735"/>
    </location>
</feature>
<dbReference type="InterPro" id="IPR001478">
    <property type="entry name" value="PDZ"/>
</dbReference>
<comment type="subcellular location">
    <subcellularLocation>
        <location evidence="1">Cytoplasm</location>
    </subcellularLocation>
</comment>
<dbReference type="SUPFAM" id="SSF50156">
    <property type="entry name" value="PDZ domain-like"/>
    <property type="match status" value="4"/>
</dbReference>
<organism evidence="6 7">
    <name type="scientific">Trichonephila inaurata madagascariensis</name>
    <dbReference type="NCBI Taxonomy" id="2747483"/>
    <lineage>
        <taxon>Eukaryota</taxon>
        <taxon>Metazoa</taxon>
        <taxon>Ecdysozoa</taxon>
        <taxon>Arthropoda</taxon>
        <taxon>Chelicerata</taxon>
        <taxon>Arachnida</taxon>
        <taxon>Araneae</taxon>
        <taxon>Araneomorphae</taxon>
        <taxon>Entelegynae</taxon>
        <taxon>Araneoidea</taxon>
        <taxon>Nephilidae</taxon>
        <taxon>Trichonephila</taxon>
        <taxon>Trichonephila inaurata</taxon>
    </lineage>
</organism>
<feature type="domain" description="PDZ" evidence="5">
    <location>
        <begin position="889"/>
        <end position="972"/>
    </location>
</feature>
<protein>
    <submittedName>
        <fullName evidence="6">Glutamate receptor-interacting protein 2</fullName>
    </submittedName>
</protein>
<feature type="domain" description="PDZ" evidence="5">
    <location>
        <begin position="13"/>
        <end position="83"/>
    </location>
</feature>
<evidence type="ECO:0000256" key="1">
    <source>
        <dbReference type="ARBA" id="ARBA00004496"/>
    </source>
</evidence>
<accession>A0A8X6MHJ7</accession>
<keyword evidence="3" id="KW-0677">Repeat</keyword>
<dbReference type="PANTHER" id="PTHR46227">
    <property type="entry name" value="GLUTAMATE RECEPTOR-INTERACTING PROTEIN GRIP"/>
    <property type="match status" value="1"/>
</dbReference>
<reference evidence="6" key="1">
    <citation type="submission" date="2020-08" db="EMBL/GenBank/DDBJ databases">
        <title>Multicomponent nature underlies the extraordinary mechanical properties of spider dragline silk.</title>
        <authorList>
            <person name="Kono N."/>
            <person name="Nakamura H."/>
            <person name="Mori M."/>
            <person name="Yoshida Y."/>
            <person name="Ohtoshi R."/>
            <person name="Malay A.D."/>
            <person name="Moran D.A.P."/>
            <person name="Tomita M."/>
            <person name="Numata K."/>
            <person name="Arakawa K."/>
        </authorList>
    </citation>
    <scope>NUCLEOTIDE SEQUENCE</scope>
</reference>
<feature type="compositionally biased region" description="Polar residues" evidence="4">
    <location>
        <begin position="417"/>
        <end position="437"/>
    </location>
</feature>
<evidence type="ECO:0000313" key="6">
    <source>
        <dbReference type="EMBL" id="GFS52895.1"/>
    </source>
</evidence>
<dbReference type="SMART" id="SM00228">
    <property type="entry name" value="PDZ"/>
    <property type="match status" value="4"/>
</dbReference>
<keyword evidence="7" id="KW-1185">Reference proteome</keyword>
<evidence type="ECO:0000256" key="2">
    <source>
        <dbReference type="ARBA" id="ARBA00022490"/>
    </source>
</evidence>
<keyword evidence="2" id="KW-0963">Cytoplasm</keyword>
<evidence type="ECO:0000259" key="5">
    <source>
        <dbReference type="PROSITE" id="PS50106"/>
    </source>
</evidence>
<feature type="compositionally biased region" description="Low complexity" evidence="4">
    <location>
        <begin position="470"/>
        <end position="488"/>
    </location>
</feature>
<feature type="region of interest" description="Disordered" evidence="4">
    <location>
        <begin position="109"/>
        <end position="156"/>
    </location>
</feature>
<dbReference type="OrthoDB" id="6435262at2759"/>